<dbReference type="RefSeq" id="WP_094455752.1">
    <property type="nucleotide sequence ID" value="NZ_NMVJ01000010.1"/>
</dbReference>
<reference evidence="1 2" key="1">
    <citation type="submission" date="2017-07" db="EMBL/GenBank/DDBJ databases">
        <title>Draft whole genome sequences of clinical Proprionibacteriaceae strains.</title>
        <authorList>
            <person name="Bernier A.-M."/>
            <person name="Bernard K."/>
            <person name="Domingo M.-C."/>
        </authorList>
    </citation>
    <scope>NUCLEOTIDE SEQUENCE [LARGE SCALE GENOMIC DNA]</scope>
    <source>
        <strain evidence="1 2">NML 150081</strain>
    </source>
</reference>
<dbReference type="Proteomes" id="UP000216300">
    <property type="component" value="Unassembled WGS sequence"/>
</dbReference>
<keyword evidence="2" id="KW-1185">Reference proteome</keyword>
<dbReference type="SUPFAM" id="SSF51735">
    <property type="entry name" value="NAD(P)-binding Rossmann-fold domains"/>
    <property type="match status" value="1"/>
</dbReference>
<evidence type="ECO:0000313" key="1">
    <source>
        <dbReference type="EMBL" id="OYN89154.1"/>
    </source>
</evidence>
<dbReference type="EMBL" id="NMVJ01000010">
    <property type="protein sequence ID" value="OYN89154.1"/>
    <property type="molecule type" value="Genomic_DNA"/>
</dbReference>
<dbReference type="InterPro" id="IPR051783">
    <property type="entry name" value="NAD(P)-dependent_oxidoreduct"/>
</dbReference>
<dbReference type="PANTHER" id="PTHR48079">
    <property type="entry name" value="PROTEIN YEEZ"/>
    <property type="match status" value="1"/>
</dbReference>
<dbReference type="InterPro" id="IPR036291">
    <property type="entry name" value="NAD(P)-bd_dom_sf"/>
</dbReference>
<organism evidence="1 2">
    <name type="scientific">Parenemella sanctibonifatiensis</name>
    <dbReference type="NCBI Taxonomy" id="2016505"/>
    <lineage>
        <taxon>Bacteria</taxon>
        <taxon>Bacillati</taxon>
        <taxon>Actinomycetota</taxon>
        <taxon>Actinomycetes</taxon>
        <taxon>Propionibacteriales</taxon>
        <taxon>Propionibacteriaceae</taxon>
        <taxon>Parenemella</taxon>
    </lineage>
</organism>
<gene>
    <name evidence="1" type="ORF">CGZ91_12940</name>
</gene>
<dbReference type="GO" id="GO:0005737">
    <property type="term" value="C:cytoplasm"/>
    <property type="evidence" value="ECO:0007669"/>
    <property type="project" value="TreeGrafter"/>
</dbReference>
<evidence type="ECO:0000313" key="2">
    <source>
        <dbReference type="Proteomes" id="UP000216300"/>
    </source>
</evidence>
<protein>
    <recommendedName>
        <fullName evidence="3">NAD-dependent epimerase/dehydratase family protein</fullName>
    </recommendedName>
</protein>
<dbReference type="GO" id="GO:0004029">
    <property type="term" value="F:aldehyde dehydrogenase (NAD+) activity"/>
    <property type="evidence" value="ECO:0007669"/>
    <property type="project" value="TreeGrafter"/>
</dbReference>
<dbReference type="Gene3D" id="3.40.50.720">
    <property type="entry name" value="NAD(P)-binding Rossmann-like Domain"/>
    <property type="match status" value="1"/>
</dbReference>
<comment type="caution">
    <text evidence="1">The sequence shown here is derived from an EMBL/GenBank/DDBJ whole genome shotgun (WGS) entry which is preliminary data.</text>
</comment>
<dbReference type="OrthoDB" id="3338687at2"/>
<dbReference type="PANTHER" id="PTHR48079:SF6">
    <property type="entry name" value="NAD(P)-BINDING DOMAIN-CONTAINING PROTEIN-RELATED"/>
    <property type="match status" value="1"/>
</dbReference>
<sequence length="316" mass="33569">MGKRVVVIGATGNLGTAVLSALRADAEITSVDVIDDDLTEPTAANQLTSTMAGADAVIQLAPTGTAQIADAAIRAGIPQLVVTSSVAVYSPVPDAEPVALDEELYVEDAARDGIPGSELSQRAVDRERLLDEIDARGSGLRIARMRSAMVLQHAAAAEILDTVLGRRLPWRQLAALPPRRLPVPDGVRLQAIHAEDAARAYVRVALTGGVGAYNLAANDLLHGPDLSAVLATGRTRKLPWPLVRAAARTAYATRLTPADPGWVELLRRAPLMSTERARTELGWQPRHTARHALTELWRGIKENVADDGSAPNGKTT</sequence>
<name>A0A255EC64_9ACTN</name>
<accession>A0A255EC64</accession>
<dbReference type="AlphaFoldDB" id="A0A255EC64"/>
<evidence type="ECO:0008006" key="3">
    <source>
        <dbReference type="Google" id="ProtNLM"/>
    </source>
</evidence>
<proteinExistence type="predicted"/>